<proteinExistence type="predicted"/>
<feature type="compositionally biased region" description="Polar residues" evidence="1">
    <location>
        <begin position="219"/>
        <end position="233"/>
    </location>
</feature>
<accession>A0A8K0WN70</accession>
<evidence type="ECO:0000313" key="4">
    <source>
        <dbReference type="EMBL" id="KAH7312195.1"/>
    </source>
</evidence>
<dbReference type="Pfam" id="PF18142">
    <property type="entry name" value="SLATT_fungal"/>
    <property type="match status" value="1"/>
</dbReference>
<dbReference type="InterPro" id="IPR041622">
    <property type="entry name" value="SLATT_fungi"/>
</dbReference>
<keyword evidence="5" id="KW-1185">Reference proteome</keyword>
<dbReference type="PANTHER" id="PTHR38793">
    <property type="entry name" value="SLATT_FUNGAL DOMAIN-CONTAINING PROTEIN-RELATED"/>
    <property type="match status" value="1"/>
</dbReference>
<evidence type="ECO:0000259" key="3">
    <source>
        <dbReference type="Pfam" id="PF18142"/>
    </source>
</evidence>
<reference evidence="4" key="1">
    <citation type="journal article" date="2021" name="Nat. Commun.">
        <title>Genetic determinants of endophytism in the Arabidopsis root mycobiome.</title>
        <authorList>
            <person name="Mesny F."/>
            <person name="Miyauchi S."/>
            <person name="Thiergart T."/>
            <person name="Pickel B."/>
            <person name="Atanasova L."/>
            <person name="Karlsson M."/>
            <person name="Huettel B."/>
            <person name="Barry K.W."/>
            <person name="Haridas S."/>
            <person name="Chen C."/>
            <person name="Bauer D."/>
            <person name="Andreopoulos W."/>
            <person name="Pangilinan J."/>
            <person name="LaButti K."/>
            <person name="Riley R."/>
            <person name="Lipzen A."/>
            <person name="Clum A."/>
            <person name="Drula E."/>
            <person name="Henrissat B."/>
            <person name="Kohler A."/>
            <person name="Grigoriev I.V."/>
            <person name="Martin F.M."/>
            <person name="Hacquard S."/>
        </authorList>
    </citation>
    <scope>NUCLEOTIDE SEQUENCE</scope>
    <source>
        <strain evidence="4">MPI-CAGE-CH-0235</strain>
    </source>
</reference>
<evidence type="ECO:0000256" key="2">
    <source>
        <dbReference type="SAM" id="Phobius"/>
    </source>
</evidence>
<name>A0A8K0WN70_9HYPO</name>
<comment type="caution">
    <text evidence="4">The sequence shown here is derived from an EMBL/GenBank/DDBJ whole genome shotgun (WGS) entry which is preliminary data.</text>
</comment>
<dbReference type="OrthoDB" id="4472872at2759"/>
<dbReference type="EMBL" id="JAGPNK010000010">
    <property type="protein sequence ID" value="KAH7312195.1"/>
    <property type="molecule type" value="Genomic_DNA"/>
</dbReference>
<dbReference type="NCBIfam" id="NF033635">
    <property type="entry name" value="SLATT_fungal"/>
    <property type="match status" value="1"/>
</dbReference>
<gene>
    <name evidence="4" type="ORF">B0I35DRAFT_410959</name>
</gene>
<dbReference type="PANTHER" id="PTHR38793:SF3">
    <property type="entry name" value="SMODS AND SLOG-ASSOCIATING 2TM EFFECTOR DOMAIN-CONTAINING PROTEIN"/>
    <property type="match status" value="1"/>
</dbReference>
<keyword evidence="2" id="KW-1133">Transmembrane helix</keyword>
<evidence type="ECO:0000256" key="1">
    <source>
        <dbReference type="SAM" id="MobiDB-lite"/>
    </source>
</evidence>
<feature type="transmembrane region" description="Helical" evidence="2">
    <location>
        <begin position="113"/>
        <end position="134"/>
    </location>
</feature>
<sequence length="284" mass="30796">MATLLRRDGFLGKWVRTFVSPYDEEQGYPAPGTDGGVAAGSEKPLNVATTSEGALIPQRDKLLVFRALTGIDTVPALTRAGHSRRLAPNRGIYNRVVRAEQQCGMSYHITSTLINVCLGTQIVVAAILTALGAADGPHTAVTAFGAINTIIAGILTYVKGSGLPDRLKHHKEEWKRIREHIEQREREFCLADCPLDAYEEVQIVEEMYRSVKARLEAGQNPSNSGGTTVTSPSEAAPGIMRSRSVLSPTNSTVMRPHPRPESRPDHASIVPRSDTKSTHDVIGP</sequence>
<feature type="region of interest" description="Disordered" evidence="1">
    <location>
        <begin position="216"/>
        <end position="284"/>
    </location>
</feature>
<protein>
    <recommendedName>
        <fullName evidence="3">SMODS and SLOG-associating 2TM effector domain-containing protein</fullName>
    </recommendedName>
</protein>
<evidence type="ECO:0000313" key="5">
    <source>
        <dbReference type="Proteomes" id="UP000813444"/>
    </source>
</evidence>
<dbReference type="Proteomes" id="UP000813444">
    <property type="component" value="Unassembled WGS sequence"/>
</dbReference>
<dbReference type="AlphaFoldDB" id="A0A8K0WN70"/>
<keyword evidence="2" id="KW-0812">Transmembrane</keyword>
<feature type="transmembrane region" description="Helical" evidence="2">
    <location>
        <begin position="140"/>
        <end position="158"/>
    </location>
</feature>
<feature type="domain" description="SMODS and SLOG-associating 2TM effector" evidence="3">
    <location>
        <begin position="95"/>
        <end position="213"/>
    </location>
</feature>
<feature type="compositionally biased region" description="Basic and acidic residues" evidence="1">
    <location>
        <begin position="273"/>
        <end position="284"/>
    </location>
</feature>
<organism evidence="4 5">
    <name type="scientific">Stachybotrys elegans</name>
    <dbReference type="NCBI Taxonomy" id="80388"/>
    <lineage>
        <taxon>Eukaryota</taxon>
        <taxon>Fungi</taxon>
        <taxon>Dikarya</taxon>
        <taxon>Ascomycota</taxon>
        <taxon>Pezizomycotina</taxon>
        <taxon>Sordariomycetes</taxon>
        <taxon>Hypocreomycetidae</taxon>
        <taxon>Hypocreales</taxon>
        <taxon>Stachybotryaceae</taxon>
        <taxon>Stachybotrys</taxon>
    </lineage>
</organism>
<feature type="compositionally biased region" description="Polar residues" evidence="1">
    <location>
        <begin position="244"/>
        <end position="253"/>
    </location>
</feature>
<keyword evidence="2" id="KW-0472">Membrane</keyword>